<gene>
    <name evidence="1" type="ORF">COCMIDRAFT_24873</name>
</gene>
<evidence type="ECO:0000313" key="1">
    <source>
        <dbReference type="EMBL" id="EUC47255.1"/>
    </source>
</evidence>
<dbReference type="KEGG" id="bor:COCMIDRAFT_24873"/>
<dbReference type="Proteomes" id="UP000054032">
    <property type="component" value="Unassembled WGS sequence"/>
</dbReference>
<organism evidence="1 2">
    <name type="scientific">Bipolaris oryzae ATCC 44560</name>
    <dbReference type="NCBI Taxonomy" id="930090"/>
    <lineage>
        <taxon>Eukaryota</taxon>
        <taxon>Fungi</taxon>
        <taxon>Dikarya</taxon>
        <taxon>Ascomycota</taxon>
        <taxon>Pezizomycotina</taxon>
        <taxon>Dothideomycetes</taxon>
        <taxon>Pleosporomycetidae</taxon>
        <taxon>Pleosporales</taxon>
        <taxon>Pleosporineae</taxon>
        <taxon>Pleosporaceae</taxon>
        <taxon>Bipolaris</taxon>
    </lineage>
</organism>
<sequence>MANPSRSPHRSSDRTCSPCFSNVGALSRARQQEPLPKPLASSSLSHLRPPSQAAYWPAALGGVQHDLLLLALACQLATSTYSSTKQSSHRGIFTAPSPQTTCACNKEKNNIIMPNYPPRRHQWAASHSHSHAHIDPVLRAPVWHACLFSITS</sequence>
<proteinExistence type="predicted"/>
<protein>
    <submittedName>
        <fullName evidence="1">Uncharacterized protein</fullName>
    </submittedName>
</protein>
<dbReference type="AlphaFoldDB" id="W6ZBC6"/>
<dbReference type="RefSeq" id="XP_007686242.1">
    <property type="nucleotide sequence ID" value="XM_007688052.1"/>
</dbReference>
<reference evidence="1 2" key="1">
    <citation type="journal article" date="2013" name="PLoS Genet.">
        <title>Comparative genome structure, secondary metabolite, and effector coding capacity across Cochliobolus pathogens.</title>
        <authorList>
            <person name="Condon B.J."/>
            <person name="Leng Y."/>
            <person name="Wu D."/>
            <person name="Bushley K.E."/>
            <person name="Ohm R.A."/>
            <person name="Otillar R."/>
            <person name="Martin J."/>
            <person name="Schackwitz W."/>
            <person name="Grimwood J."/>
            <person name="MohdZainudin N."/>
            <person name="Xue C."/>
            <person name="Wang R."/>
            <person name="Manning V.A."/>
            <person name="Dhillon B."/>
            <person name="Tu Z.J."/>
            <person name="Steffenson B.J."/>
            <person name="Salamov A."/>
            <person name="Sun H."/>
            <person name="Lowry S."/>
            <person name="LaButti K."/>
            <person name="Han J."/>
            <person name="Copeland A."/>
            <person name="Lindquist E."/>
            <person name="Barry K."/>
            <person name="Schmutz J."/>
            <person name="Baker S.E."/>
            <person name="Ciuffetti L.M."/>
            <person name="Grigoriev I.V."/>
            <person name="Zhong S."/>
            <person name="Turgeon B.G."/>
        </authorList>
    </citation>
    <scope>NUCLEOTIDE SEQUENCE [LARGE SCALE GENOMIC DNA]</scope>
    <source>
        <strain evidence="1 2">ATCC 44560</strain>
    </source>
</reference>
<keyword evidence="2" id="KW-1185">Reference proteome</keyword>
<dbReference type="HOGENOM" id="CLU_1722030_0_0_1"/>
<dbReference type="GeneID" id="19120654"/>
<dbReference type="EMBL" id="KI963955">
    <property type="protein sequence ID" value="EUC47255.1"/>
    <property type="molecule type" value="Genomic_DNA"/>
</dbReference>
<accession>W6ZBC6</accession>
<evidence type="ECO:0000313" key="2">
    <source>
        <dbReference type="Proteomes" id="UP000054032"/>
    </source>
</evidence>
<name>W6ZBC6_COCMI</name>